<dbReference type="InterPro" id="IPR011993">
    <property type="entry name" value="PH-like_dom_sf"/>
</dbReference>
<organism evidence="3 4">
    <name type="scientific">Crassostrea virginica</name>
    <name type="common">Eastern oyster</name>
    <dbReference type="NCBI Taxonomy" id="6565"/>
    <lineage>
        <taxon>Eukaryota</taxon>
        <taxon>Metazoa</taxon>
        <taxon>Spiralia</taxon>
        <taxon>Lophotrochozoa</taxon>
        <taxon>Mollusca</taxon>
        <taxon>Bivalvia</taxon>
        <taxon>Autobranchia</taxon>
        <taxon>Pteriomorphia</taxon>
        <taxon>Ostreida</taxon>
        <taxon>Ostreoidea</taxon>
        <taxon>Ostreidae</taxon>
        <taxon>Crassostrea</taxon>
    </lineage>
</organism>
<keyword evidence="3" id="KW-1185">Reference proteome</keyword>
<dbReference type="Proteomes" id="UP000694844">
    <property type="component" value="Chromosome 6"/>
</dbReference>
<dbReference type="AlphaFoldDB" id="A0A8B8A5M3"/>
<feature type="compositionally biased region" description="Polar residues" evidence="1">
    <location>
        <begin position="231"/>
        <end position="257"/>
    </location>
</feature>
<dbReference type="OrthoDB" id="5962185at2759"/>
<evidence type="ECO:0000256" key="1">
    <source>
        <dbReference type="SAM" id="MobiDB-lite"/>
    </source>
</evidence>
<dbReference type="PROSITE" id="PS01179">
    <property type="entry name" value="PID"/>
    <property type="match status" value="1"/>
</dbReference>
<sequence>MWSATKVRARITETDPVFKARYIGCAETFVASGQGCTTGLVQKLWDNAGNEKDLRKVTITVNTSGITVKDSERKKESGSFYSIENISFCNADVAVNERIFCWICKDEDSPSLKCHAVICGTKEEAKSMALVLSRAFQIAYKEWKTLKNREERESKKVKSSGQPATTKRPSLVRDTASQADSDSVHSSESGSASDSQKLSRRDSESQTETTNDLSNGLNSSLTLKDPILDTVTESKQNSNNNPTNPDVVTASVGTDVQSAEPEVLY</sequence>
<dbReference type="SMART" id="SM00462">
    <property type="entry name" value="PTB"/>
    <property type="match status" value="1"/>
</dbReference>
<dbReference type="Gene3D" id="2.30.29.30">
    <property type="entry name" value="Pleckstrin-homology domain (PH domain)/Phosphotyrosine-binding domain (PTB)"/>
    <property type="match status" value="1"/>
</dbReference>
<protein>
    <submittedName>
        <fullName evidence="4">Low density lipoprotein receptor adapter protein 1-like</fullName>
    </submittedName>
</protein>
<dbReference type="InterPro" id="IPR006020">
    <property type="entry name" value="PTB/PI_dom"/>
</dbReference>
<feature type="compositionally biased region" description="Low complexity" evidence="1">
    <location>
        <begin position="176"/>
        <end position="195"/>
    </location>
</feature>
<dbReference type="GeneID" id="111099469"/>
<dbReference type="RefSeq" id="XP_022286465.1">
    <property type="nucleotide sequence ID" value="XM_022430757.1"/>
</dbReference>
<dbReference type="PANTHER" id="PTHR11232">
    <property type="entry name" value="PHOSPHOTYROSINE INTERACTION DOMAIN-CONTAINING FAMILY MEMBER"/>
    <property type="match status" value="1"/>
</dbReference>
<dbReference type="InterPro" id="IPR051133">
    <property type="entry name" value="Adapter_Engulfment-Domain"/>
</dbReference>
<feature type="domain" description="PID" evidence="2">
    <location>
        <begin position="18"/>
        <end position="142"/>
    </location>
</feature>
<dbReference type="CDD" id="cd00934">
    <property type="entry name" value="PTB"/>
    <property type="match status" value="1"/>
</dbReference>
<proteinExistence type="predicted"/>
<dbReference type="KEGG" id="cvn:111099469"/>
<evidence type="ECO:0000313" key="4">
    <source>
        <dbReference type="RefSeq" id="XP_022286465.1"/>
    </source>
</evidence>
<dbReference type="Pfam" id="PF14719">
    <property type="entry name" value="PID_2"/>
    <property type="match status" value="1"/>
</dbReference>
<accession>A0A8B8A5M3</accession>
<evidence type="ECO:0000259" key="2">
    <source>
        <dbReference type="PROSITE" id="PS01179"/>
    </source>
</evidence>
<dbReference type="PANTHER" id="PTHR11232:SF74">
    <property type="entry name" value="PTB DOMAIN-CONTAINING ADAPTER PROTEIN CED-6-LIKE PROTEIN"/>
    <property type="match status" value="1"/>
</dbReference>
<feature type="region of interest" description="Disordered" evidence="1">
    <location>
        <begin position="149"/>
        <end position="265"/>
    </location>
</feature>
<gene>
    <name evidence="4" type="primary">LOC111099469</name>
</gene>
<name>A0A8B8A5M3_CRAVI</name>
<dbReference type="SUPFAM" id="SSF50729">
    <property type="entry name" value="PH domain-like"/>
    <property type="match status" value="1"/>
</dbReference>
<feature type="compositionally biased region" description="Polar residues" evidence="1">
    <location>
        <begin position="206"/>
        <end position="222"/>
    </location>
</feature>
<feature type="compositionally biased region" description="Polar residues" evidence="1">
    <location>
        <begin position="159"/>
        <end position="168"/>
    </location>
</feature>
<evidence type="ECO:0000313" key="3">
    <source>
        <dbReference type="Proteomes" id="UP000694844"/>
    </source>
</evidence>
<reference evidence="4" key="1">
    <citation type="submission" date="2025-08" db="UniProtKB">
        <authorList>
            <consortium name="RefSeq"/>
        </authorList>
    </citation>
    <scope>IDENTIFICATION</scope>
    <source>
        <tissue evidence="4">Whole sample</tissue>
    </source>
</reference>